<feature type="domain" description="Uracil-DNA glycosylase-like" evidence="1">
    <location>
        <begin position="14"/>
        <end position="166"/>
    </location>
</feature>
<dbReference type="SMART" id="SM00986">
    <property type="entry name" value="UDG"/>
    <property type="match status" value="1"/>
</dbReference>
<dbReference type="InterPro" id="IPR026353">
    <property type="entry name" value="Hypoxan-DNA_Glyclase"/>
</dbReference>
<proteinExistence type="predicted"/>
<keyword evidence="2" id="KW-0378">Hydrolase</keyword>
<keyword evidence="2" id="KW-0326">Glycosidase</keyword>
<keyword evidence="3" id="KW-1185">Reference proteome</keyword>
<dbReference type="SMART" id="SM00987">
    <property type="entry name" value="UreE_C"/>
    <property type="match status" value="1"/>
</dbReference>
<dbReference type="SUPFAM" id="SSF52141">
    <property type="entry name" value="Uracil-DNA glycosylase-like"/>
    <property type="match status" value="1"/>
</dbReference>
<sequence length="171" mass="18454">MSGSLRGPRVAGFAPLVAPGARVLFLGNAPSVLSLQRQQYYGNPRNAFWPIMAQLCGFDADAPYEWRAAALTSAGYAVWDVLAFCRRHGSLDAAVERDSMVANDFETFFGAYPTIERVFFTGGAAEANYRRLVSVTADVAYARLPSTSPAHTVSFAVKLAAWRAAVLESAP</sequence>
<dbReference type="Gene3D" id="3.40.470.10">
    <property type="entry name" value="Uracil-DNA glycosylase-like domain"/>
    <property type="match status" value="1"/>
</dbReference>
<dbReference type="EMBL" id="OY726397">
    <property type="protein sequence ID" value="CAJ1498605.1"/>
    <property type="molecule type" value="Genomic_DNA"/>
</dbReference>
<dbReference type="Pfam" id="PF03167">
    <property type="entry name" value="UDG"/>
    <property type="match status" value="1"/>
</dbReference>
<dbReference type="GO" id="GO:0033958">
    <property type="term" value="F:DNA-deoxyinosine glycosylase activity"/>
    <property type="evidence" value="ECO:0007669"/>
    <property type="project" value="UniProtKB-EC"/>
</dbReference>
<dbReference type="Proteomes" id="UP001190465">
    <property type="component" value="Chromosome"/>
</dbReference>
<evidence type="ECO:0000313" key="3">
    <source>
        <dbReference type="Proteomes" id="UP001190465"/>
    </source>
</evidence>
<organism evidence="2 3">
    <name type="scientific">[Mycobacterium] burgundiense</name>
    <dbReference type="NCBI Taxonomy" id="3064286"/>
    <lineage>
        <taxon>Bacteria</taxon>
        <taxon>Bacillati</taxon>
        <taxon>Actinomycetota</taxon>
        <taxon>Actinomycetes</taxon>
        <taxon>Mycobacteriales</taxon>
        <taxon>Mycobacteriaceae</taxon>
        <taxon>Mycolicibacterium</taxon>
    </lineage>
</organism>
<evidence type="ECO:0000259" key="1">
    <source>
        <dbReference type="SMART" id="SM00986"/>
    </source>
</evidence>
<evidence type="ECO:0000313" key="2">
    <source>
        <dbReference type="EMBL" id="CAJ1498605.1"/>
    </source>
</evidence>
<accession>A0ABM9LGF1</accession>
<gene>
    <name evidence="2" type="ORF">MU0053_001200</name>
</gene>
<dbReference type="InterPro" id="IPR036895">
    <property type="entry name" value="Uracil-DNA_glycosylase-like_sf"/>
</dbReference>
<dbReference type="EC" id="3.2.2.15" evidence="2"/>
<dbReference type="CDD" id="cd10032">
    <property type="entry name" value="UDG-F6_HDG"/>
    <property type="match status" value="1"/>
</dbReference>
<dbReference type="RefSeq" id="WP_308481464.1">
    <property type="nucleotide sequence ID" value="NZ_OY726397.1"/>
</dbReference>
<dbReference type="NCBIfam" id="TIGR04274">
    <property type="entry name" value="hypoxanDNAglyco"/>
    <property type="match status" value="1"/>
</dbReference>
<protein>
    <submittedName>
        <fullName evidence="2">DNA-deoxyinosine glycosylase</fullName>
        <ecNumber evidence="2">3.2.2.15</ecNumber>
    </submittedName>
</protein>
<dbReference type="InterPro" id="IPR005122">
    <property type="entry name" value="Uracil-DNA_glycosylase-like"/>
</dbReference>
<name>A0ABM9LGF1_9MYCO</name>
<reference evidence="2 3" key="1">
    <citation type="submission" date="2023-08" db="EMBL/GenBank/DDBJ databases">
        <authorList>
            <person name="Folkvardsen B D."/>
            <person name="Norman A."/>
        </authorList>
    </citation>
    <scope>NUCLEOTIDE SEQUENCE [LARGE SCALE GENOMIC DNA]</scope>
    <source>
        <strain evidence="2 3">Mu0053</strain>
    </source>
</reference>